<sequence>RQEASRGLRRPPARRRCQLRRLERALLATRRGWPRGSSCRTAAGFSSTRTGRGSATSRPSTGRSLS</sequence>
<organism evidence="2 3">
    <name type="scientific">Prorocentrum cordatum</name>
    <dbReference type="NCBI Taxonomy" id="2364126"/>
    <lineage>
        <taxon>Eukaryota</taxon>
        <taxon>Sar</taxon>
        <taxon>Alveolata</taxon>
        <taxon>Dinophyceae</taxon>
        <taxon>Prorocentrales</taxon>
        <taxon>Prorocentraceae</taxon>
        <taxon>Prorocentrum</taxon>
    </lineage>
</organism>
<gene>
    <name evidence="2" type="ORF">PCOR1329_LOCUS67642</name>
</gene>
<evidence type="ECO:0000313" key="2">
    <source>
        <dbReference type="EMBL" id="CAK0886245.1"/>
    </source>
</evidence>
<dbReference type="EMBL" id="CAUYUJ010018777">
    <property type="protein sequence ID" value="CAK0886245.1"/>
    <property type="molecule type" value="Genomic_DNA"/>
</dbReference>
<protein>
    <submittedName>
        <fullName evidence="2">Uncharacterized protein</fullName>
    </submittedName>
</protein>
<feature type="non-terminal residue" evidence="2">
    <location>
        <position position="66"/>
    </location>
</feature>
<dbReference type="Proteomes" id="UP001189429">
    <property type="component" value="Unassembled WGS sequence"/>
</dbReference>
<comment type="caution">
    <text evidence="2">The sequence shown here is derived from an EMBL/GenBank/DDBJ whole genome shotgun (WGS) entry which is preliminary data.</text>
</comment>
<keyword evidence="3" id="KW-1185">Reference proteome</keyword>
<name>A0ABN9WK23_9DINO</name>
<accession>A0ABN9WK23</accession>
<reference evidence="2" key="1">
    <citation type="submission" date="2023-10" db="EMBL/GenBank/DDBJ databases">
        <authorList>
            <person name="Chen Y."/>
            <person name="Shah S."/>
            <person name="Dougan E. K."/>
            <person name="Thang M."/>
            <person name="Chan C."/>
        </authorList>
    </citation>
    <scope>NUCLEOTIDE SEQUENCE [LARGE SCALE GENOMIC DNA]</scope>
</reference>
<feature type="non-terminal residue" evidence="2">
    <location>
        <position position="1"/>
    </location>
</feature>
<evidence type="ECO:0000256" key="1">
    <source>
        <dbReference type="SAM" id="MobiDB-lite"/>
    </source>
</evidence>
<feature type="compositionally biased region" description="Low complexity" evidence="1">
    <location>
        <begin position="44"/>
        <end position="66"/>
    </location>
</feature>
<proteinExistence type="predicted"/>
<feature type="region of interest" description="Disordered" evidence="1">
    <location>
        <begin position="31"/>
        <end position="66"/>
    </location>
</feature>
<evidence type="ECO:0000313" key="3">
    <source>
        <dbReference type="Proteomes" id="UP001189429"/>
    </source>
</evidence>